<dbReference type="InterPro" id="IPR051407">
    <property type="entry name" value="Bact_OM_lipoprot/Surf_antigen"/>
</dbReference>
<evidence type="ECO:0000256" key="4">
    <source>
        <dbReference type="ARBA" id="ARBA00022729"/>
    </source>
</evidence>
<dbReference type="Proteomes" id="UP000320948">
    <property type="component" value="Unassembled WGS sequence"/>
</dbReference>
<evidence type="ECO:0000256" key="2">
    <source>
        <dbReference type="ARBA" id="ARBA00008681"/>
    </source>
</evidence>
<name>A0A6N4RBF5_BLAVI</name>
<dbReference type="PROSITE" id="PS51257">
    <property type="entry name" value="PROKAR_LIPOPROTEIN"/>
    <property type="match status" value="1"/>
</dbReference>
<reference evidence="11 12" key="1">
    <citation type="journal article" date="2017" name="Nat. Commun.">
        <title>In situ click chemistry generation of cyclooxygenase-2 inhibitors.</title>
        <authorList>
            <person name="Bhardwaj A."/>
            <person name="Kaur J."/>
            <person name="Wuest M."/>
            <person name="Wuest F."/>
        </authorList>
    </citation>
    <scope>NUCLEOTIDE SEQUENCE [LARGE SCALE GENOMIC DNA]</scope>
    <source>
        <strain evidence="11">S2_018_000_R2_106</strain>
    </source>
</reference>
<dbReference type="AlphaFoldDB" id="A0A6N4RBF5"/>
<dbReference type="PANTHER" id="PTHR35603">
    <property type="match status" value="1"/>
</dbReference>
<dbReference type="Pfam" id="PF05433">
    <property type="entry name" value="Rick_17kDa_Anti"/>
    <property type="match status" value="1"/>
</dbReference>
<comment type="subcellular location">
    <subcellularLocation>
        <location evidence="1">Cell outer membrane</location>
        <topology evidence="1">Lipid-anchor</topology>
    </subcellularLocation>
</comment>
<evidence type="ECO:0000313" key="12">
    <source>
        <dbReference type="Proteomes" id="UP000320948"/>
    </source>
</evidence>
<evidence type="ECO:0000256" key="5">
    <source>
        <dbReference type="ARBA" id="ARBA00023136"/>
    </source>
</evidence>
<dbReference type="Pfam" id="PF16998">
    <property type="entry name" value="17kDa_Anti_2"/>
    <property type="match status" value="1"/>
</dbReference>
<feature type="domain" description="Surface antigen" evidence="10">
    <location>
        <begin position="78"/>
        <end position="156"/>
    </location>
</feature>
<keyword evidence="4 8" id="KW-0732">Signal</keyword>
<evidence type="ECO:0000256" key="8">
    <source>
        <dbReference type="SAM" id="SignalP"/>
    </source>
</evidence>
<feature type="domain" description="Glycine zipper 2TM" evidence="9">
    <location>
        <begin position="30"/>
        <end position="70"/>
    </location>
</feature>
<gene>
    <name evidence="11" type="ORF">DI628_08120</name>
</gene>
<keyword evidence="7" id="KW-0449">Lipoprotein</keyword>
<sequence length="157" mass="15741">MSKKFVMAALLSSVALTACSEGAGLSGTDIGTGIGAVSGAVIGSQFGGGSGQTVAAVVGALAGAWVGNKVAQGMTAQDRGYYEGAASRAATAPVGQQITWYNPQSGNQGTIVPVREGRDSTGSACREYQQTVTIGGKTERAYGTACKQADGSWKIIN</sequence>
<evidence type="ECO:0000256" key="1">
    <source>
        <dbReference type="ARBA" id="ARBA00004459"/>
    </source>
</evidence>
<accession>A0A6N4RBF5</accession>
<comment type="caution">
    <text evidence="11">The sequence shown here is derived from an EMBL/GenBank/DDBJ whole genome shotgun (WGS) entry which is preliminary data.</text>
</comment>
<proteinExistence type="inferred from homology"/>
<dbReference type="GO" id="GO:0009279">
    <property type="term" value="C:cell outer membrane"/>
    <property type="evidence" value="ECO:0007669"/>
    <property type="project" value="UniProtKB-SubCell"/>
</dbReference>
<protein>
    <recommendedName>
        <fullName evidence="3">17 kDa surface antigen</fullName>
    </recommendedName>
</protein>
<evidence type="ECO:0000313" key="11">
    <source>
        <dbReference type="EMBL" id="TKW60989.1"/>
    </source>
</evidence>
<evidence type="ECO:0000259" key="9">
    <source>
        <dbReference type="Pfam" id="PF05433"/>
    </source>
</evidence>
<dbReference type="InterPro" id="IPR032635">
    <property type="entry name" value="Anti_2"/>
</dbReference>
<feature type="signal peptide" evidence="8">
    <location>
        <begin position="1"/>
        <end position="20"/>
    </location>
</feature>
<dbReference type="PIRSF" id="PIRSF002721">
    <property type="entry name" value="Surface_antigen_Rickettsia"/>
    <property type="match status" value="1"/>
</dbReference>
<dbReference type="InterPro" id="IPR016364">
    <property type="entry name" value="Surface_antigen_Rickettsia"/>
</dbReference>
<evidence type="ECO:0000256" key="3">
    <source>
        <dbReference type="ARBA" id="ARBA00015281"/>
    </source>
</evidence>
<dbReference type="InterPro" id="IPR008816">
    <property type="entry name" value="Gly_zipper_2TM_dom"/>
</dbReference>
<keyword evidence="5" id="KW-0472">Membrane</keyword>
<evidence type="ECO:0000256" key="7">
    <source>
        <dbReference type="ARBA" id="ARBA00023288"/>
    </source>
</evidence>
<dbReference type="PANTHER" id="PTHR35603:SF2">
    <property type="entry name" value="OUTER MEMBRANE LIPOPROTEIN"/>
    <property type="match status" value="1"/>
</dbReference>
<feature type="chain" id="PRO_5026991547" description="17 kDa surface antigen" evidence="8">
    <location>
        <begin position="21"/>
        <end position="157"/>
    </location>
</feature>
<comment type="similarity">
    <text evidence="2">Belongs to the rickettsiale 17 kDa surface antigen family.</text>
</comment>
<organism evidence="11 12">
    <name type="scientific">Blastochloris viridis</name>
    <name type="common">Rhodopseudomonas viridis</name>
    <dbReference type="NCBI Taxonomy" id="1079"/>
    <lineage>
        <taxon>Bacteria</taxon>
        <taxon>Pseudomonadati</taxon>
        <taxon>Pseudomonadota</taxon>
        <taxon>Alphaproteobacteria</taxon>
        <taxon>Hyphomicrobiales</taxon>
        <taxon>Blastochloridaceae</taxon>
        <taxon>Blastochloris</taxon>
    </lineage>
</organism>
<evidence type="ECO:0000259" key="10">
    <source>
        <dbReference type="Pfam" id="PF16998"/>
    </source>
</evidence>
<dbReference type="EMBL" id="VAFM01000002">
    <property type="protein sequence ID" value="TKW60989.1"/>
    <property type="molecule type" value="Genomic_DNA"/>
</dbReference>
<evidence type="ECO:0000256" key="6">
    <source>
        <dbReference type="ARBA" id="ARBA00023139"/>
    </source>
</evidence>
<keyword evidence="6" id="KW-0564">Palmitate</keyword>